<proteinExistence type="predicted"/>
<evidence type="ECO:0000313" key="2">
    <source>
        <dbReference type="EMBL" id="GAA2042360.1"/>
    </source>
</evidence>
<feature type="region of interest" description="Disordered" evidence="1">
    <location>
        <begin position="134"/>
        <end position="157"/>
    </location>
</feature>
<evidence type="ECO:0000313" key="3">
    <source>
        <dbReference type="Proteomes" id="UP001500751"/>
    </source>
</evidence>
<dbReference type="Proteomes" id="UP001500751">
    <property type="component" value="Unassembled WGS sequence"/>
</dbReference>
<feature type="region of interest" description="Disordered" evidence="1">
    <location>
        <begin position="17"/>
        <end position="55"/>
    </location>
</feature>
<reference evidence="3" key="1">
    <citation type="journal article" date="2019" name="Int. J. Syst. Evol. Microbiol.">
        <title>The Global Catalogue of Microorganisms (GCM) 10K type strain sequencing project: providing services to taxonomists for standard genome sequencing and annotation.</title>
        <authorList>
            <consortium name="The Broad Institute Genomics Platform"/>
            <consortium name="The Broad Institute Genome Sequencing Center for Infectious Disease"/>
            <person name="Wu L."/>
            <person name="Ma J."/>
        </authorList>
    </citation>
    <scope>NUCLEOTIDE SEQUENCE [LARGE SCALE GENOMIC DNA]</scope>
    <source>
        <strain evidence="3">JCM 16014</strain>
    </source>
</reference>
<protein>
    <submittedName>
        <fullName evidence="2">Uncharacterized protein</fullName>
    </submittedName>
</protein>
<keyword evidence="3" id="KW-1185">Reference proteome</keyword>
<comment type="caution">
    <text evidence="2">The sequence shown here is derived from an EMBL/GenBank/DDBJ whole genome shotgun (WGS) entry which is preliminary data.</text>
</comment>
<dbReference type="EMBL" id="BAAAQN010000032">
    <property type="protein sequence ID" value="GAA2042360.1"/>
    <property type="molecule type" value="Genomic_DNA"/>
</dbReference>
<evidence type="ECO:0000256" key="1">
    <source>
        <dbReference type="SAM" id="MobiDB-lite"/>
    </source>
</evidence>
<gene>
    <name evidence="2" type="ORF">GCM10009839_51370</name>
</gene>
<organism evidence="2 3">
    <name type="scientific">Catenulispora yoronensis</name>
    <dbReference type="NCBI Taxonomy" id="450799"/>
    <lineage>
        <taxon>Bacteria</taxon>
        <taxon>Bacillati</taxon>
        <taxon>Actinomycetota</taxon>
        <taxon>Actinomycetes</taxon>
        <taxon>Catenulisporales</taxon>
        <taxon>Catenulisporaceae</taxon>
        <taxon>Catenulispora</taxon>
    </lineage>
</organism>
<accession>A0ABP5G946</accession>
<name>A0ABP5G946_9ACTN</name>
<sequence length="183" mass="18453">MLSPLAAPPLDDALAEAFASDGFAPPDEDAALSGTDPSPVPAPADSPAAVLDFPAPSGPAPPAWLAQPPTASGVTSAVAHIAALAHCFLPRPAMAVLPPAPDWLSLSSAAQCARKIPPMAPNVINLVRRSVPKIRKPDRSGVGAGQREGQKAGRKAGNPGVFVICFAVPEPSAETVKTPAGVE</sequence>